<keyword evidence="2" id="KW-0067">ATP-binding</keyword>
<reference evidence="5" key="1">
    <citation type="submission" date="2018-06" db="EMBL/GenBank/DDBJ databases">
        <authorList>
            <person name="Zhirakovskaya E."/>
        </authorList>
    </citation>
    <scope>NUCLEOTIDE SEQUENCE</scope>
</reference>
<keyword evidence="1" id="KW-0547">Nucleotide-binding</keyword>
<accession>A0A3B0UUA8</accession>
<evidence type="ECO:0000313" key="5">
    <source>
        <dbReference type="EMBL" id="VAW31703.1"/>
    </source>
</evidence>
<evidence type="ECO:0000259" key="4">
    <source>
        <dbReference type="Pfam" id="PF17764"/>
    </source>
</evidence>
<keyword evidence="3" id="KW-0238">DNA-binding</keyword>
<name>A0A3B0UUA8_9ZZZZ</name>
<dbReference type="PANTHER" id="PTHR30580:SF1">
    <property type="entry name" value="COMF OPERON PROTEIN 1"/>
    <property type="match status" value="1"/>
</dbReference>
<dbReference type="GO" id="GO:0003677">
    <property type="term" value="F:DNA binding"/>
    <property type="evidence" value="ECO:0007669"/>
    <property type="project" value="UniProtKB-KW"/>
</dbReference>
<sequence length="178" mass="20550">MTKQHTLEQMFAELLINIEAPLEGTFHYDVPTDLRPKLRVGHLVEVEFGRRLAQGIILRFDDAAPIENTKPIIALIDEQPVVYWWQIELAYWLSKSYLAPLNSSLRLMLPPGLTRWADVTIDINPYWDGNGRLTPLQQQIIDILNERGDLRGRQLQPALRKLNGKSKKKTNWKTAVNQ</sequence>
<dbReference type="InterPro" id="IPR042115">
    <property type="entry name" value="PriA_3primeBD_sf"/>
</dbReference>
<protein>
    <recommendedName>
        <fullName evidence="4">Primosomal protein N' 3' DNA-binding domain-containing protein</fullName>
    </recommendedName>
</protein>
<dbReference type="GO" id="GO:0006310">
    <property type="term" value="P:DNA recombination"/>
    <property type="evidence" value="ECO:0007669"/>
    <property type="project" value="TreeGrafter"/>
</dbReference>
<organism evidence="5">
    <name type="scientific">hydrothermal vent metagenome</name>
    <dbReference type="NCBI Taxonomy" id="652676"/>
    <lineage>
        <taxon>unclassified sequences</taxon>
        <taxon>metagenomes</taxon>
        <taxon>ecological metagenomes</taxon>
    </lineage>
</organism>
<evidence type="ECO:0000256" key="1">
    <source>
        <dbReference type="ARBA" id="ARBA00022741"/>
    </source>
</evidence>
<proteinExistence type="predicted"/>
<dbReference type="EMBL" id="UOEU01000275">
    <property type="protein sequence ID" value="VAW31703.1"/>
    <property type="molecule type" value="Genomic_DNA"/>
</dbReference>
<dbReference type="GO" id="GO:0006302">
    <property type="term" value="P:double-strand break repair"/>
    <property type="evidence" value="ECO:0007669"/>
    <property type="project" value="TreeGrafter"/>
</dbReference>
<dbReference type="InterPro" id="IPR041222">
    <property type="entry name" value="PriA_3primeBD"/>
</dbReference>
<dbReference type="GO" id="GO:0006270">
    <property type="term" value="P:DNA replication initiation"/>
    <property type="evidence" value="ECO:0007669"/>
    <property type="project" value="TreeGrafter"/>
</dbReference>
<dbReference type="Gene3D" id="3.40.1440.60">
    <property type="entry name" value="PriA, 3(prime) DNA-binding domain"/>
    <property type="match status" value="1"/>
</dbReference>
<feature type="domain" description="Primosomal protein N' 3' DNA-binding" evidence="4">
    <location>
        <begin position="18"/>
        <end position="110"/>
    </location>
</feature>
<evidence type="ECO:0000256" key="3">
    <source>
        <dbReference type="ARBA" id="ARBA00023125"/>
    </source>
</evidence>
<dbReference type="GO" id="GO:0043138">
    <property type="term" value="F:3'-5' DNA helicase activity"/>
    <property type="evidence" value="ECO:0007669"/>
    <property type="project" value="TreeGrafter"/>
</dbReference>
<dbReference type="Pfam" id="PF17764">
    <property type="entry name" value="PriA_3primeBD"/>
    <property type="match status" value="1"/>
</dbReference>
<feature type="non-terminal residue" evidence="5">
    <location>
        <position position="178"/>
    </location>
</feature>
<dbReference type="GO" id="GO:0005524">
    <property type="term" value="F:ATP binding"/>
    <property type="evidence" value="ECO:0007669"/>
    <property type="project" value="UniProtKB-KW"/>
</dbReference>
<gene>
    <name evidence="5" type="ORF">MNBD_CHLOROFLEXI01-5297</name>
</gene>
<dbReference type="PANTHER" id="PTHR30580">
    <property type="entry name" value="PRIMOSOMAL PROTEIN N"/>
    <property type="match status" value="1"/>
</dbReference>
<dbReference type="AlphaFoldDB" id="A0A3B0UUA8"/>
<evidence type="ECO:0000256" key="2">
    <source>
        <dbReference type="ARBA" id="ARBA00022840"/>
    </source>
</evidence>